<accession>A0A1F6CLL6</accession>
<dbReference type="PANTHER" id="PTHR43437">
    <property type="entry name" value="HYDROXYACYL-THIOESTER DEHYDRATASE TYPE 2, MITOCHONDRIAL-RELATED"/>
    <property type="match status" value="1"/>
</dbReference>
<dbReference type="Pfam" id="PF01575">
    <property type="entry name" value="MaoC_dehydratas"/>
    <property type="match status" value="1"/>
</dbReference>
<dbReference type="Proteomes" id="UP000176445">
    <property type="component" value="Unassembled WGS sequence"/>
</dbReference>
<proteinExistence type="predicted"/>
<evidence type="ECO:0000259" key="1">
    <source>
        <dbReference type="Pfam" id="PF01575"/>
    </source>
</evidence>
<dbReference type="AlphaFoldDB" id="A0A1F6CLL6"/>
<organism evidence="2 3">
    <name type="scientific">Candidatus Kaiserbacteria bacterium RIFCSPHIGHO2_01_FULL_54_36b</name>
    <dbReference type="NCBI Taxonomy" id="1798483"/>
    <lineage>
        <taxon>Bacteria</taxon>
        <taxon>Candidatus Kaiseribacteriota</taxon>
    </lineage>
</organism>
<dbReference type="GO" id="GO:0019171">
    <property type="term" value="F:(3R)-hydroxyacyl-[acyl-carrier-protein] dehydratase activity"/>
    <property type="evidence" value="ECO:0007669"/>
    <property type="project" value="TreeGrafter"/>
</dbReference>
<reference evidence="2 3" key="1">
    <citation type="journal article" date="2016" name="Nat. Commun.">
        <title>Thousands of microbial genomes shed light on interconnected biogeochemical processes in an aquifer system.</title>
        <authorList>
            <person name="Anantharaman K."/>
            <person name="Brown C.T."/>
            <person name="Hug L.A."/>
            <person name="Sharon I."/>
            <person name="Castelle C.J."/>
            <person name="Probst A.J."/>
            <person name="Thomas B.C."/>
            <person name="Singh A."/>
            <person name="Wilkins M.J."/>
            <person name="Karaoz U."/>
            <person name="Brodie E.L."/>
            <person name="Williams K.H."/>
            <person name="Hubbard S.S."/>
            <person name="Banfield J.F."/>
        </authorList>
    </citation>
    <scope>NUCLEOTIDE SEQUENCE [LARGE SCALE GENOMIC DNA]</scope>
</reference>
<evidence type="ECO:0000313" key="3">
    <source>
        <dbReference type="Proteomes" id="UP000176445"/>
    </source>
</evidence>
<feature type="domain" description="MaoC-like" evidence="1">
    <location>
        <begin position="12"/>
        <end position="112"/>
    </location>
</feature>
<dbReference type="CDD" id="cd03449">
    <property type="entry name" value="R_hydratase"/>
    <property type="match status" value="1"/>
</dbReference>
<evidence type="ECO:0000313" key="2">
    <source>
        <dbReference type="EMBL" id="OGG50139.1"/>
    </source>
</evidence>
<dbReference type="EMBL" id="MFKW01000056">
    <property type="protein sequence ID" value="OGG50139.1"/>
    <property type="molecule type" value="Genomic_DNA"/>
</dbReference>
<dbReference type="InterPro" id="IPR050965">
    <property type="entry name" value="UPF0336/Enoyl-CoA_hydratase"/>
</dbReference>
<comment type="caution">
    <text evidence="2">The sequence shown here is derived from an EMBL/GenBank/DDBJ whole genome shotgun (WGS) entry which is preliminary data.</text>
</comment>
<dbReference type="InterPro" id="IPR029069">
    <property type="entry name" value="HotDog_dom_sf"/>
</dbReference>
<dbReference type="Gene3D" id="3.10.129.10">
    <property type="entry name" value="Hotdog Thioesterase"/>
    <property type="match status" value="1"/>
</dbReference>
<sequence>MNDLSFNEMTVGRKAEFVVVVSDKMVQQFSELTGDVNPLHTDAAYAAATKFGARIAHGQLLAGFFSTLVGIYLPGKRCLYLGQDSTFRNPVGIGERVVVRGEVVHRSEAAGMVEIKTEIIKDDGTVAVDGVARIRVLA</sequence>
<protein>
    <recommendedName>
        <fullName evidence="1">MaoC-like domain-containing protein</fullName>
    </recommendedName>
</protein>
<name>A0A1F6CLL6_9BACT</name>
<dbReference type="InterPro" id="IPR002539">
    <property type="entry name" value="MaoC-like_dom"/>
</dbReference>
<dbReference type="PANTHER" id="PTHR43437:SF3">
    <property type="entry name" value="HYDROXYACYL-THIOESTER DEHYDRATASE TYPE 2, MITOCHONDRIAL"/>
    <property type="match status" value="1"/>
</dbReference>
<gene>
    <name evidence="2" type="ORF">A2704_04495</name>
</gene>
<dbReference type="GO" id="GO:0006633">
    <property type="term" value="P:fatty acid biosynthetic process"/>
    <property type="evidence" value="ECO:0007669"/>
    <property type="project" value="TreeGrafter"/>
</dbReference>
<dbReference type="SUPFAM" id="SSF54637">
    <property type="entry name" value="Thioesterase/thiol ester dehydrase-isomerase"/>
    <property type="match status" value="1"/>
</dbReference>